<evidence type="ECO:0000256" key="2">
    <source>
        <dbReference type="ARBA" id="ARBA00009154"/>
    </source>
</evidence>
<evidence type="ECO:0000313" key="7">
    <source>
        <dbReference type="EMBL" id="KAK8885690.1"/>
    </source>
</evidence>
<dbReference type="Proteomes" id="UP001470230">
    <property type="component" value="Unassembled WGS sequence"/>
</dbReference>
<dbReference type="InterPro" id="IPR007146">
    <property type="entry name" value="Sas10/Utp3/C1D"/>
</dbReference>
<keyword evidence="5 6" id="KW-0539">Nucleus</keyword>
<protein>
    <recommendedName>
        <fullName evidence="6">Nuclear nucleic acid-binding protein C1D</fullName>
    </recommendedName>
</protein>
<keyword evidence="6" id="KW-0238">DNA-binding</keyword>
<dbReference type="EMBL" id="JAPFFF010000007">
    <property type="protein sequence ID" value="KAK8885690.1"/>
    <property type="molecule type" value="Genomic_DNA"/>
</dbReference>
<keyword evidence="4 6" id="KW-0694">RNA-binding</keyword>
<accession>A0ABR2K3I3</accession>
<evidence type="ECO:0000313" key="8">
    <source>
        <dbReference type="Proteomes" id="UP001470230"/>
    </source>
</evidence>
<dbReference type="Pfam" id="PF04000">
    <property type="entry name" value="Sas10_Utp3"/>
    <property type="match status" value="1"/>
</dbReference>
<comment type="subunit">
    <text evidence="6">Monomer and homodimer.</text>
</comment>
<comment type="subcellular location">
    <subcellularLocation>
        <location evidence="6">Cytoplasm</location>
    </subcellularLocation>
    <subcellularLocation>
        <location evidence="6">Nucleus</location>
        <location evidence="6">Nucleolus</location>
    </subcellularLocation>
    <subcellularLocation>
        <location evidence="1 6">Nucleus</location>
    </subcellularLocation>
</comment>
<keyword evidence="8" id="KW-1185">Reference proteome</keyword>
<keyword evidence="6" id="KW-0963">Cytoplasm</keyword>
<proteinExistence type="inferred from homology"/>
<evidence type="ECO:0000256" key="5">
    <source>
        <dbReference type="ARBA" id="ARBA00023242"/>
    </source>
</evidence>
<comment type="caution">
    <text evidence="7">The sequence shown here is derived from an EMBL/GenBank/DDBJ whole genome shotgun (WGS) entry which is preliminary data.</text>
</comment>
<evidence type="ECO:0000256" key="1">
    <source>
        <dbReference type="ARBA" id="ARBA00004123"/>
    </source>
</evidence>
<evidence type="ECO:0000256" key="3">
    <source>
        <dbReference type="ARBA" id="ARBA00022552"/>
    </source>
</evidence>
<gene>
    <name evidence="7" type="ORF">M9Y10_041142</name>
</gene>
<dbReference type="InterPro" id="IPR011082">
    <property type="entry name" value="Exosome-assoc_fac/DNA_repair"/>
</dbReference>
<reference evidence="7 8" key="1">
    <citation type="submission" date="2024-04" db="EMBL/GenBank/DDBJ databases">
        <title>Tritrichomonas musculus Genome.</title>
        <authorList>
            <person name="Alves-Ferreira E."/>
            <person name="Grigg M."/>
            <person name="Lorenzi H."/>
            <person name="Galac M."/>
        </authorList>
    </citation>
    <scope>NUCLEOTIDE SEQUENCE [LARGE SCALE GENOMIC DNA]</scope>
    <source>
        <strain evidence="7 8">EAF2021</strain>
    </source>
</reference>
<evidence type="ECO:0000256" key="4">
    <source>
        <dbReference type="ARBA" id="ARBA00022884"/>
    </source>
</evidence>
<keyword evidence="3 6" id="KW-0698">rRNA processing</keyword>
<name>A0ABR2K3I3_9EUKA</name>
<dbReference type="PANTHER" id="PTHR15341">
    <property type="entry name" value="SUN-COR STEROID HORMONE RECEPTOR CO-REPRESSOR"/>
    <property type="match status" value="1"/>
</dbReference>
<evidence type="ECO:0000256" key="6">
    <source>
        <dbReference type="RuleBase" id="RU368003"/>
    </source>
</evidence>
<dbReference type="PANTHER" id="PTHR15341:SF3">
    <property type="entry name" value="NUCLEAR NUCLEIC ACID-BINDING PROTEIN C1D"/>
    <property type="match status" value="1"/>
</dbReference>
<organism evidence="7 8">
    <name type="scientific">Tritrichomonas musculus</name>
    <dbReference type="NCBI Taxonomy" id="1915356"/>
    <lineage>
        <taxon>Eukaryota</taxon>
        <taxon>Metamonada</taxon>
        <taxon>Parabasalia</taxon>
        <taxon>Tritrichomonadida</taxon>
        <taxon>Tritrichomonadidae</taxon>
        <taxon>Tritrichomonas</taxon>
    </lineage>
</organism>
<sequence length="97" mass="11416">MEQPPSPELEQYQKLLDVVEAHMVQLTQVPLEERLKTLSDIERAEYKTVLAYAITTLQLCYLRTKGDNVEGHTNMRHLERIRNFFTKIYRYADASSK</sequence>
<comment type="similarity">
    <text evidence="2 6">Belongs to the C1D family.</text>
</comment>
<comment type="function">
    <text evidence="6">Plays a role in the recruitment of the exosome to pre-rRNA to mediate the 3'-5' end processing of the 5.8S rRNA.</text>
</comment>